<dbReference type="AlphaFoldDB" id="A0AAD3SSQ5"/>
<evidence type="ECO:0000313" key="2">
    <source>
        <dbReference type="Proteomes" id="UP001279734"/>
    </source>
</evidence>
<dbReference type="EMBL" id="BSYO01000016">
    <property type="protein sequence ID" value="GMH16492.1"/>
    <property type="molecule type" value="Genomic_DNA"/>
</dbReference>
<proteinExistence type="predicted"/>
<comment type="caution">
    <text evidence="1">The sequence shown here is derived from an EMBL/GenBank/DDBJ whole genome shotgun (WGS) entry which is preliminary data.</text>
</comment>
<reference evidence="1" key="1">
    <citation type="submission" date="2023-05" db="EMBL/GenBank/DDBJ databases">
        <title>Nepenthes gracilis genome sequencing.</title>
        <authorList>
            <person name="Fukushima K."/>
        </authorList>
    </citation>
    <scope>NUCLEOTIDE SEQUENCE</scope>
    <source>
        <strain evidence="1">SING2019-196</strain>
    </source>
</reference>
<keyword evidence="2" id="KW-1185">Reference proteome</keyword>
<protein>
    <submittedName>
        <fullName evidence="1">Uncharacterized protein</fullName>
    </submittedName>
</protein>
<organism evidence="1 2">
    <name type="scientific">Nepenthes gracilis</name>
    <name type="common">Slender pitcher plant</name>
    <dbReference type="NCBI Taxonomy" id="150966"/>
    <lineage>
        <taxon>Eukaryota</taxon>
        <taxon>Viridiplantae</taxon>
        <taxon>Streptophyta</taxon>
        <taxon>Embryophyta</taxon>
        <taxon>Tracheophyta</taxon>
        <taxon>Spermatophyta</taxon>
        <taxon>Magnoliopsida</taxon>
        <taxon>eudicotyledons</taxon>
        <taxon>Gunneridae</taxon>
        <taxon>Pentapetalae</taxon>
        <taxon>Caryophyllales</taxon>
        <taxon>Nepenthaceae</taxon>
        <taxon>Nepenthes</taxon>
    </lineage>
</organism>
<evidence type="ECO:0000313" key="1">
    <source>
        <dbReference type="EMBL" id="GMH16492.1"/>
    </source>
</evidence>
<dbReference type="Proteomes" id="UP001279734">
    <property type="component" value="Unassembled WGS sequence"/>
</dbReference>
<gene>
    <name evidence="1" type="ORF">Nepgr_018333</name>
</gene>
<accession>A0AAD3SSQ5</accession>
<name>A0AAD3SSQ5_NEPGR</name>
<sequence>MKRKGKNHPRRSREKAENRTQMALQLDDFFFFCRGDILVNDRNTLLTVRKSGDLGTPQNGITVFFAFDGNYNGYGFGFLWIRN</sequence>